<evidence type="ECO:0000313" key="2">
    <source>
        <dbReference type="EMBL" id="KAL1377591.1"/>
    </source>
</evidence>
<proteinExistence type="predicted"/>
<sequence length="345" mass="39265">MKRMLKRSIPNICRHAIQYLPAKEKNEELKKVADTLQKQLEADQNLVEVQRESVEKLNEAVQQSRSSLVIPGNDSHEARIREGRSMIEQLAKTAQKDLEEKMKAFWLNKQLLEHETTVNDSVNLSECLSLESIQALAHLRHVLGTTDDDLLKTNFVGFAYKHLKFSDSTVSKLILPQLEHVYTLTIFKTVESVQTLMNLLPRKHSYNLLATDTFRPDDIPTPTLPNLQPLADYLVDSPLKPILSRVLQPYFYTKAPSSEIAHKLAPGTTVIFPEADIVIDTERTDCVAAIRPVWSSSRTRSSAAWSCRLRPTPCWRQLRDLRERFRREATRNGADGGGLGCKRAR</sequence>
<comment type="caution">
    <text evidence="2">The sequence shown here is derived from an EMBL/GenBank/DDBJ whole genome shotgun (WGS) entry which is preliminary data.</text>
</comment>
<keyword evidence="1" id="KW-0175">Coiled coil</keyword>
<accession>A0ABD1CMH0</accession>
<reference evidence="2 3" key="1">
    <citation type="submission" date="2024-05" db="EMBL/GenBank/DDBJ databases">
        <title>Culex pipiens pipiens assembly and annotation.</title>
        <authorList>
            <person name="Alout H."/>
            <person name="Durand T."/>
        </authorList>
    </citation>
    <scope>NUCLEOTIDE SEQUENCE [LARGE SCALE GENOMIC DNA]</scope>
    <source>
        <strain evidence="2">HA-2024</strain>
        <tissue evidence="2">Whole body</tissue>
    </source>
</reference>
<protein>
    <submittedName>
        <fullName evidence="2">Uncharacterized protein</fullName>
    </submittedName>
</protein>
<keyword evidence="3" id="KW-1185">Reference proteome</keyword>
<dbReference type="EMBL" id="JBEHCU010010867">
    <property type="protein sequence ID" value="KAL1377591.1"/>
    <property type="molecule type" value="Genomic_DNA"/>
</dbReference>
<gene>
    <name evidence="2" type="ORF">pipiens_016157</name>
</gene>
<dbReference type="Proteomes" id="UP001562425">
    <property type="component" value="Unassembled WGS sequence"/>
</dbReference>
<evidence type="ECO:0000313" key="3">
    <source>
        <dbReference type="Proteomes" id="UP001562425"/>
    </source>
</evidence>
<dbReference type="AlphaFoldDB" id="A0ABD1CMH0"/>
<name>A0ABD1CMH0_CULPP</name>
<feature type="coiled-coil region" evidence="1">
    <location>
        <begin position="22"/>
        <end position="60"/>
    </location>
</feature>
<evidence type="ECO:0000256" key="1">
    <source>
        <dbReference type="SAM" id="Coils"/>
    </source>
</evidence>
<organism evidence="2 3">
    <name type="scientific">Culex pipiens pipiens</name>
    <name type="common">Northern house mosquito</name>
    <dbReference type="NCBI Taxonomy" id="38569"/>
    <lineage>
        <taxon>Eukaryota</taxon>
        <taxon>Metazoa</taxon>
        <taxon>Ecdysozoa</taxon>
        <taxon>Arthropoda</taxon>
        <taxon>Hexapoda</taxon>
        <taxon>Insecta</taxon>
        <taxon>Pterygota</taxon>
        <taxon>Neoptera</taxon>
        <taxon>Endopterygota</taxon>
        <taxon>Diptera</taxon>
        <taxon>Nematocera</taxon>
        <taxon>Culicoidea</taxon>
        <taxon>Culicidae</taxon>
        <taxon>Culicinae</taxon>
        <taxon>Culicini</taxon>
        <taxon>Culex</taxon>
        <taxon>Culex</taxon>
    </lineage>
</organism>